<dbReference type="OrthoDB" id="9803968at2"/>
<dbReference type="InterPro" id="IPR000873">
    <property type="entry name" value="AMP-dep_synth/lig_dom"/>
</dbReference>
<comment type="caution">
    <text evidence="4">The sequence shown here is derived from an EMBL/GenBank/DDBJ whole genome shotgun (WGS) entry which is preliminary data.</text>
</comment>
<keyword evidence="1" id="KW-0479">Metal-binding</keyword>
<sequence>MNLAEALEVNAKGRPDHIAVIEGERRLTHSEFAAYVRQSAGRLRAKGIGAGDIVGLCLGDTIDHLVFIYALARISAVILPMDVRWTDAEKLRVTEHFQAKLVLAEPDSAQVGAIETIEVADLPANDDPALEAMVEGSDLPLLLSLSSGTTGRPKGPRITHYQMLRRFWTHWINLGFNSTDRYVSATPLYFGGGRTFAMSVLFAGGTVILFPPPFDADELCAELARVSATSTFLVPTQIRKLLTHDLKRLEPVRRLRLLISSGAPLDGDERVTIDALCGNFIEYYASTEGGGVSIGTRETRRLQPNSVGRPVFGVEVEVVDEAHQPLASGMIGRLRYRGPGVASGYFNEDDAGQDTFRDGWFYPGDLAEIDEAGHILLRGRSKDMIIRGGVNIYPGEIETILRENPDISEAAVVAWPSARLGEEVAAFVVSASRIDEEALKTWCRERLAPYKVPKSILQIDDLPRNSAGKVLKAALSSQLQPL</sequence>
<dbReference type="AlphaFoldDB" id="A0A561R7L2"/>
<evidence type="ECO:0000313" key="4">
    <source>
        <dbReference type="EMBL" id="TWF58585.1"/>
    </source>
</evidence>
<dbReference type="Gene3D" id="3.40.50.12780">
    <property type="entry name" value="N-terminal domain of ligase-like"/>
    <property type="match status" value="1"/>
</dbReference>
<dbReference type="EMBL" id="VIWP01000001">
    <property type="protein sequence ID" value="TWF58585.1"/>
    <property type="molecule type" value="Genomic_DNA"/>
</dbReference>
<evidence type="ECO:0000259" key="2">
    <source>
        <dbReference type="Pfam" id="PF00501"/>
    </source>
</evidence>
<dbReference type="Pfam" id="PF00501">
    <property type="entry name" value="AMP-binding"/>
    <property type="match status" value="1"/>
</dbReference>
<feature type="domain" description="AMP-binding enzyme C-terminal" evidence="3">
    <location>
        <begin position="396"/>
        <end position="469"/>
    </location>
</feature>
<dbReference type="InterPro" id="IPR050237">
    <property type="entry name" value="ATP-dep_AMP-bd_enzyme"/>
</dbReference>
<name>A0A561R7L2_9HYPH</name>
<dbReference type="Proteomes" id="UP000320653">
    <property type="component" value="Unassembled WGS sequence"/>
</dbReference>
<dbReference type="InterPro" id="IPR020845">
    <property type="entry name" value="AMP-binding_CS"/>
</dbReference>
<dbReference type="PROSITE" id="PS00455">
    <property type="entry name" value="AMP_BINDING"/>
    <property type="match status" value="1"/>
</dbReference>
<reference evidence="4 5" key="1">
    <citation type="submission" date="2019-06" db="EMBL/GenBank/DDBJ databases">
        <title>Sorghum-associated microbial communities from plants grown in Nebraska, USA.</title>
        <authorList>
            <person name="Schachtman D."/>
        </authorList>
    </citation>
    <scope>NUCLEOTIDE SEQUENCE [LARGE SCALE GENOMIC DNA]</scope>
    <source>
        <strain evidence="4 5">1225</strain>
    </source>
</reference>
<evidence type="ECO:0000313" key="5">
    <source>
        <dbReference type="Proteomes" id="UP000320653"/>
    </source>
</evidence>
<dbReference type="SUPFAM" id="SSF56801">
    <property type="entry name" value="Acetyl-CoA synthetase-like"/>
    <property type="match status" value="1"/>
</dbReference>
<dbReference type="PANTHER" id="PTHR43767">
    <property type="entry name" value="LONG-CHAIN-FATTY-ACID--COA LIGASE"/>
    <property type="match status" value="1"/>
</dbReference>
<evidence type="ECO:0000259" key="3">
    <source>
        <dbReference type="Pfam" id="PF13193"/>
    </source>
</evidence>
<proteinExistence type="predicted"/>
<keyword evidence="5" id="KW-1185">Reference proteome</keyword>
<dbReference type="InterPro" id="IPR025110">
    <property type="entry name" value="AMP-bd_C"/>
</dbReference>
<gene>
    <name evidence="4" type="ORF">FHW37_101389</name>
</gene>
<protein>
    <submittedName>
        <fullName evidence="4">Fatty-acyl-CoA synthase/long-chain acyl-CoA synthetase</fullName>
    </submittedName>
</protein>
<organism evidence="4 5">
    <name type="scientific">Neorhizobium alkalisoli</name>
    <dbReference type="NCBI Taxonomy" id="528178"/>
    <lineage>
        <taxon>Bacteria</taxon>
        <taxon>Pseudomonadati</taxon>
        <taxon>Pseudomonadota</taxon>
        <taxon>Alphaproteobacteria</taxon>
        <taxon>Hyphomicrobiales</taxon>
        <taxon>Rhizobiaceae</taxon>
        <taxon>Rhizobium/Agrobacterium group</taxon>
        <taxon>Neorhizobium</taxon>
    </lineage>
</organism>
<dbReference type="Gene3D" id="3.30.300.30">
    <property type="match status" value="1"/>
</dbReference>
<dbReference type="InterPro" id="IPR045851">
    <property type="entry name" value="AMP-bd_C_sf"/>
</dbReference>
<dbReference type="InterPro" id="IPR042099">
    <property type="entry name" value="ANL_N_sf"/>
</dbReference>
<dbReference type="RefSeq" id="WP_145631846.1">
    <property type="nucleotide sequence ID" value="NZ_VIWP01000001.1"/>
</dbReference>
<dbReference type="GO" id="GO:0016878">
    <property type="term" value="F:acid-thiol ligase activity"/>
    <property type="evidence" value="ECO:0007669"/>
    <property type="project" value="UniProtKB-ARBA"/>
</dbReference>
<accession>A0A561R7L2</accession>
<dbReference type="PANTHER" id="PTHR43767:SF1">
    <property type="entry name" value="NONRIBOSOMAL PEPTIDE SYNTHASE PES1 (EUROFUNG)-RELATED"/>
    <property type="match status" value="1"/>
</dbReference>
<feature type="domain" description="AMP-dependent synthetase/ligase" evidence="2">
    <location>
        <begin position="8"/>
        <end position="346"/>
    </location>
</feature>
<dbReference type="Pfam" id="PF13193">
    <property type="entry name" value="AMP-binding_C"/>
    <property type="match status" value="1"/>
</dbReference>
<evidence type="ECO:0000256" key="1">
    <source>
        <dbReference type="ARBA" id="ARBA00022723"/>
    </source>
</evidence>
<dbReference type="GO" id="GO:0046872">
    <property type="term" value="F:metal ion binding"/>
    <property type="evidence" value="ECO:0007669"/>
    <property type="project" value="UniProtKB-KW"/>
</dbReference>